<accession>A0A345YIS8</accession>
<proteinExistence type="predicted"/>
<dbReference type="KEGG" id="err:DVR09_15350"/>
<protein>
    <submittedName>
        <fullName evidence="1">Uncharacterized protein</fullName>
    </submittedName>
</protein>
<dbReference type="RefSeq" id="WP_115418143.1">
    <property type="nucleotide sequence ID" value="NZ_CP031358.1"/>
</dbReference>
<evidence type="ECO:0000313" key="1">
    <source>
        <dbReference type="EMBL" id="AXK43830.1"/>
    </source>
</evidence>
<dbReference type="Proteomes" id="UP000254508">
    <property type="component" value="Plasmid unnamed"/>
</dbReference>
<reference evidence="1 2" key="1">
    <citation type="submission" date="2018-07" db="EMBL/GenBank/DDBJ databases">
        <title>Genome sequence of Erythrobacter strain YH-07, an antagonistic bacterium isolated from Yellow Sea.</title>
        <authorList>
            <person name="Tang T."/>
            <person name="Liu Q."/>
            <person name="Sun X."/>
        </authorList>
    </citation>
    <scope>NUCLEOTIDE SEQUENCE [LARGE SCALE GENOMIC DNA]</scope>
    <source>
        <strain evidence="1 2">YH-07</strain>
        <plasmid evidence="1 2">unnamed</plasmid>
    </source>
</reference>
<dbReference type="EMBL" id="CP031358">
    <property type="protein sequence ID" value="AXK43830.1"/>
    <property type="molecule type" value="Genomic_DNA"/>
</dbReference>
<organism evidence="1 2">
    <name type="scientific">Erythrobacter aureus</name>
    <dbReference type="NCBI Taxonomy" id="2182384"/>
    <lineage>
        <taxon>Bacteria</taxon>
        <taxon>Pseudomonadati</taxon>
        <taxon>Pseudomonadota</taxon>
        <taxon>Alphaproteobacteria</taxon>
        <taxon>Sphingomonadales</taxon>
        <taxon>Erythrobacteraceae</taxon>
        <taxon>Erythrobacter/Porphyrobacter group</taxon>
        <taxon>Erythrobacter</taxon>
    </lineage>
</organism>
<evidence type="ECO:0000313" key="2">
    <source>
        <dbReference type="Proteomes" id="UP000254508"/>
    </source>
</evidence>
<sequence>MRNFNAHVVTRARAAGVFRAPMREFRFVDTEAHILRETAISAMTAGRFSSARDRHLIVSRPAPAPRISTFIPIGGGMHRDDTNITGAFAPIRKAA</sequence>
<dbReference type="AlphaFoldDB" id="A0A345YIS8"/>
<keyword evidence="2" id="KW-1185">Reference proteome</keyword>
<keyword evidence="1" id="KW-0614">Plasmid</keyword>
<name>A0A345YIS8_9SPHN</name>
<gene>
    <name evidence="1" type="ORF">DVR09_15350</name>
</gene>
<geneLocation type="plasmid" evidence="1 2">
    <name>unnamed</name>
</geneLocation>